<comment type="catalytic activity">
    <reaction evidence="7">
        <text>protoporphyrinogen IX + 3 a quinone = protoporphyrin IX + 3 a quinol</text>
        <dbReference type="Rhea" id="RHEA:65032"/>
        <dbReference type="ChEBI" id="CHEBI:24646"/>
        <dbReference type="ChEBI" id="CHEBI:57306"/>
        <dbReference type="ChEBI" id="CHEBI:57307"/>
        <dbReference type="ChEBI" id="CHEBI:132124"/>
        <dbReference type="EC" id="1.3.5.3"/>
    </reaction>
</comment>
<evidence type="ECO:0000256" key="5">
    <source>
        <dbReference type="ARBA" id="ARBA00023136"/>
    </source>
</evidence>
<dbReference type="GO" id="GO:0010181">
    <property type="term" value="F:FMN binding"/>
    <property type="evidence" value="ECO:0007669"/>
    <property type="project" value="UniProtKB-UniRule"/>
</dbReference>
<dbReference type="Gene3D" id="3.40.50.360">
    <property type="match status" value="1"/>
</dbReference>
<protein>
    <recommendedName>
        <fullName evidence="7">Protoporphyrinogen IX dehydrogenase [quinone]</fullName>
        <ecNumber evidence="7">1.3.5.3</ecNumber>
    </recommendedName>
    <alternativeName>
        <fullName evidence="7">Protoporphyrinogen IX dehydrogenase [menaquinone]</fullName>
    </alternativeName>
    <alternativeName>
        <fullName evidence="7">Protoporphyrinogen IX dehydrogenase [ubiquinone]</fullName>
    </alternativeName>
    <alternativeName>
        <fullName evidence="7">Protoporphyrinogen oxidase</fullName>
        <shortName evidence="7">PPO</shortName>
    </alternativeName>
</protein>
<evidence type="ECO:0000313" key="9">
    <source>
        <dbReference type="EMBL" id="EAR09091.1"/>
    </source>
</evidence>
<dbReference type="HAMAP" id="MF_00853">
    <property type="entry name" value="HemG"/>
    <property type="match status" value="1"/>
</dbReference>
<dbReference type="PANTHER" id="PTHR38030:SF2">
    <property type="entry name" value="PROTOPORPHYRINOGEN IX DEHYDROGENASE [QUINONE]"/>
    <property type="match status" value="1"/>
</dbReference>
<dbReference type="InterPro" id="IPR044264">
    <property type="entry name" value="HemG"/>
</dbReference>
<comment type="similarity">
    <text evidence="7">Belongs to the HemG family.</text>
</comment>
<dbReference type="RefSeq" id="WP_008043808.1">
    <property type="nucleotide sequence ID" value="NZ_CH724150.1"/>
</dbReference>
<dbReference type="PANTHER" id="PTHR38030">
    <property type="entry name" value="PROTOPORPHYRINOGEN IX DEHYDROGENASE [MENAQUINONE]"/>
    <property type="match status" value="1"/>
</dbReference>
<evidence type="ECO:0000256" key="3">
    <source>
        <dbReference type="ARBA" id="ARBA00022741"/>
    </source>
</evidence>
<keyword evidence="6 7" id="KW-0627">Porphyrin biosynthesis</keyword>
<dbReference type="Pfam" id="PF12724">
    <property type="entry name" value="Flavodoxin_5"/>
    <property type="match status" value="1"/>
</dbReference>
<keyword evidence="10" id="KW-1185">Reference proteome</keyword>
<keyword evidence="2 7" id="KW-0288">FMN</keyword>
<dbReference type="GO" id="GO:0004729">
    <property type="term" value="F:oxygen-dependent protoporphyrinogen oxidase activity"/>
    <property type="evidence" value="ECO:0007669"/>
    <property type="project" value="InterPro"/>
</dbReference>
<evidence type="ECO:0000256" key="6">
    <source>
        <dbReference type="ARBA" id="ARBA00023244"/>
    </source>
</evidence>
<comment type="catalytic activity">
    <reaction evidence="7">
        <text>protoporphyrinogen IX + 3 a ubiquinone = protoporphyrin IX + 3 a ubiquinol</text>
        <dbReference type="Rhea" id="RHEA:63936"/>
        <dbReference type="Rhea" id="RHEA-COMP:9565"/>
        <dbReference type="Rhea" id="RHEA-COMP:9566"/>
        <dbReference type="ChEBI" id="CHEBI:16389"/>
        <dbReference type="ChEBI" id="CHEBI:17976"/>
        <dbReference type="ChEBI" id="CHEBI:57306"/>
        <dbReference type="ChEBI" id="CHEBI:57307"/>
    </reaction>
</comment>
<comment type="catalytic activity">
    <reaction evidence="7">
        <text>protoporphyrinogen IX + 3 a menaquinone = protoporphyrin IX + 3 a menaquinol</text>
        <dbReference type="Rhea" id="RHEA:27409"/>
        <dbReference type="Rhea" id="RHEA-COMP:9537"/>
        <dbReference type="Rhea" id="RHEA-COMP:9539"/>
        <dbReference type="ChEBI" id="CHEBI:16374"/>
        <dbReference type="ChEBI" id="CHEBI:18151"/>
        <dbReference type="ChEBI" id="CHEBI:57306"/>
        <dbReference type="ChEBI" id="CHEBI:57307"/>
        <dbReference type="EC" id="1.3.5.3"/>
    </reaction>
</comment>
<dbReference type="EMBL" id="AAOE01000013">
    <property type="protein sequence ID" value="EAR09091.1"/>
    <property type="molecule type" value="Genomic_DNA"/>
</dbReference>
<dbReference type="GO" id="GO:0006782">
    <property type="term" value="P:protoporphyrinogen IX biosynthetic process"/>
    <property type="evidence" value="ECO:0007669"/>
    <property type="project" value="UniProtKB-UniRule"/>
</dbReference>
<dbReference type="GO" id="GO:0009055">
    <property type="term" value="F:electron transfer activity"/>
    <property type="evidence" value="ECO:0007669"/>
    <property type="project" value="InterPro"/>
</dbReference>
<dbReference type="InterPro" id="IPR026816">
    <property type="entry name" value="Flavodoxin_dom"/>
</dbReference>
<evidence type="ECO:0000256" key="1">
    <source>
        <dbReference type="ARBA" id="ARBA00022630"/>
    </source>
</evidence>
<keyword evidence="3 7" id="KW-0547">Nucleotide-binding</keyword>
<dbReference type="GO" id="GO:0070819">
    <property type="term" value="F:menaquinone-dependent protoporphyrinogen oxidase activity"/>
    <property type="evidence" value="ECO:0007669"/>
    <property type="project" value="UniProtKB-UniRule"/>
</dbReference>
<evidence type="ECO:0000256" key="2">
    <source>
        <dbReference type="ARBA" id="ARBA00022643"/>
    </source>
</evidence>
<dbReference type="EC" id="1.3.5.3" evidence="7"/>
<dbReference type="STRING" id="314283.MED297_17153"/>
<dbReference type="UniPathway" id="UPA00251">
    <property type="reaction ID" value="UER00324"/>
</dbReference>
<evidence type="ECO:0000256" key="7">
    <source>
        <dbReference type="HAMAP-Rule" id="MF_00853"/>
    </source>
</evidence>
<dbReference type="HOGENOM" id="CLU_094839_0_1_6"/>
<comment type="caution">
    <text evidence="9">The sequence shown here is derived from an EMBL/GenBank/DDBJ whole genome shotgun (WGS) entry which is preliminary data.</text>
</comment>
<evidence type="ECO:0000259" key="8">
    <source>
        <dbReference type="Pfam" id="PF12724"/>
    </source>
</evidence>
<dbReference type="InterPro" id="IPR052200">
    <property type="entry name" value="Protoporphyrinogen_IX_DH"/>
</dbReference>
<keyword evidence="1 7" id="KW-0285">Flavoprotein</keyword>
<keyword evidence="7" id="KW-1003">Cell membrane</keyword>
<dbReference type="InterPro" id="IPR001226">
    <property type="entry name" value="Flavodoxin_CS"/>
</dbReference>
<evidence type="ECO:0000256" key="4">
    <source>
        <dbReference type="ARBA" id="ARBA00023002"/>
    </source>
</evidence>
<comment type="cofactor">
    <cofactor evidence="7">
        <name>FMN</name>
        <dbReference type="ChEBI" id="CHEBI:58210"/>
    </cofactor>
    <text evidence="7">Binds 1 FMN non-covalently per subunit.</text>
</comment>
<dbReference type="SUPFAM" id="SSF52218">
    <property type="entry name" value="Flavoproteins"/>
    <property type="match status" value="1"/>
</dbReference>
<name>A4BFJ6_9GAMM</name>
<proteinExistence type="inferred from homology"/>
<dbReference type="AlphaFoldDB" id="A4BFJ6"/>
<comment type="function">
    <text evidence="7">Catalyzes the 6-electron oxidation of protoporphyrinogen IX to form protoporphyrin IX; under anaerobic conditions uses menaquinone as an electron acceptor, under aerobic conditions uses ubiquinone as an electron acceptor.</text>
</comment>
<dbReference type="PROSITE" id="PS00201">
    <property type="entry name" value="FLAVODOXIN"/>
    <property type="match status" value="1"/>
</dbReference>
<reference evidence="9 10" key="1">
    <citation type="submission" date="2006-02" db="EMBL/GenBank/DDBJ databases">
        <authorList>
            <person name="Pinhassi J."/>
            <person name="Pedros-Alio C."/>
            <person name="Ferriera S."/>
            <person name="Johnson J."/>
            <person name="Kravitz S."/>
            <person name="Halpern A."/>
            <person name="Remington K."/>
            <person name="Beeson K."/>
            <person name="Tran B."/>
            <person name="Rogers Y.-H."/>
            <person name="Friedman R."/>
            <person name="Venter J.C."/>
        </authorList>
    </citation>
    <scope>NUCLEOTIDE SEQUENCE [LARGE SCALE GENOMIC DNA]</scope>
    <source>
        <strain evidence="9 10">MED297</strain>
    </source>
</reference>
<keyword evidence="4 7" id="KW-0560">Oxidoreductase</keyword>
<dbReference type="GO" id="GO:0005886">
    <property type="term" value="C:plasma membrane"/>
    <property type="evidence" value="ECO:0007669"/>
    <property type="project" value="UniProtKB-SubCell"/>
</dbReference>
<dbReference type="NCBIfam" id="NF008316">
    <property type="entry name" value="PRK11104.1"/>
    <property type="match status" value="1"/>
</dbReference>
<comment type="subcellular location">
    <subcellularLocation>
        <location evidence="7">Cell membrane</location>
        <topology evidence="7">Peripheral membrane protein</topology>
    </subcellularLocation>
</comment>
<organism evidence="9 10">
    <name type="scientific">Reinekea blandensis MED297</name>
    <dbReference type="NCBI Taxonomy" id="314283"/>
    <lineage>
        <taxon>Bacteria</taxon>
        <taxon>Pseudomonadati</taxon>
        <taxon>Pseudomonadota</taxon>
        <taxon>Gammaproteobacteria</taxon>
        <taxon>Oceanospirillales</taxon>
        <taxon>Saccharospirillaceae</taxon>
        <taxon>Reinekea</taxon>
    </lineage>
</organism>
<sequence length="192" mass="21605">MKSLIFYATTDGHTKKVAEAIARDWVGEVEVHPFEAFESFVGATDVDTVVIGASIRYGHFNRSVQQVISQYTDWLNDIQSAFFCVNLTARKPGKDDPANSPYVQKFLRATGWMPDQLAIFAGRLAYPQYRFVDKQMIRFIMKITGGCADGKSTIEYTNWGEVKRFSKTISGLNPSHYRPKSVMTQGADLQVS</sequence>
<dbReference type="InterPro" id="IPR029039">
    <property type="entry name" value="Flavoprotein-like_sf"/>
</dbReference>
<gene>
    <name evidence="7" type="primary">hemG</name>
    <name evidence="9" type="ORF">MED297_17153</name>
</gene>
<feature type="domain" description="Flavodoxin" evidence="8">
    <location>
        <begin position="4"/>
        <end position="147"/>
    </location>
</feature>
<keyword evidence="5" id="KW-0472">Membrane</keyword>
<evidence type="ECO:0000313" key="10">
    <source>
        <dbReference type="Proteomes" id="UP000005953"/>
    </source>
</evidence>
<dbReference type="OrthoDB" id="9795729at2"/>
<dbReference type="Proteomes" id="UP000005953">
    <property type="component" value="Unassembled WGS sequence"/>
</dbReference>
<accession>A4BFJ6</accession>
<comment type="pathway">
    <text evidence="7">Porphyrin-containing compound metabolism; protoporphyrin-IX biosynthesis; protoporphyrin-IX from protoporphyrinogen-IX: step 1/1.</text>
</comment>